<feature type="compositionally biased region" description="Basic residues" evidence="1">
    <location>
        <begin position="295"/>
        <end position="304"/>
    </location>
</feature>
<dbReference type="Proteomes" id="UP001211907">
    <property type="component" value="Unassembled WGS sequence"/>
</dbReference>
<dbReference type="GO" id="GO:0003676">
    <property type="term" value="F:nucleic acid binding"/>
    <property type="evidence" value="ECO:0007669"/>
    <property type="project" value="InterPro"/>
</dbReference>
<reference evidence="3" key="1">
    <citation type="submission" date="2020-05" db="EMBL/GenBank/DDBJ databases">
        <title>Phylogenomic resolution of chytrid fungi.</title>
        <authorList>
            <person name="Stajich J.E."/>
            <person name="Amses K."/>
            <person name="Simmons R."/>
            <person name="Seto K."/>
            <person name="Myers J."/>
            <person name="Bonds A."/>
            <person name="Quandt C.A."/>
            <person name="Barry K."/>
            <person name="Liu P."/>
            <person name="Grigoriev I."/>
            <person name="Longcore J.E."/>
            <person name="James T.Y."/>
        </authorList>
    </citation>
    <scope>NUCLEOTIDE SEQUENCE</scope>
    <source>
        <strain evidence="3">JEL0513</strain>
    </source>
</reference>
<dbReference type="EMBL" id="JADGJH010000933">
    <property type="protein sequence ID" value="KAJ3120827.1"/>
    <property type="molecule type" value="Genomic_DNA"/>
</dbReference>
<evidence type="ECO:0000256" key="1">
    <source>
        <dbReference type="SAM" id="MobiDB-lite"/>
    </source>
</evidence>
<organism evidence="3 4">
    <name type="scientific">Physocladia obscura</name>
    <dbReference type="NCBI Taxonomy" id="109957"/>
    <lineage>
        <taxon>Eukaryota</taxon>
        <taxon>Fungi</taxon>
        <taxon>Fungi incertae sedis</taxon>
        <taxon>Chytridiomycota</taxon>
        <taxon>Chytridiomycota incertae sedis</taxon>
        <taxon>Chytridiomycetes</taxon>
        <taxon>Chytridiales</taxon>
        <taxon>Chytriomycetaceae</taxon>
        <taxon>Physocladia</taxon>
    </lineage>
</organism>
<feature type="region of interest" description="Disordered" evidence="1">
    <location>
        <begin position="157"/>
        <end position="362"/>
    </location>
</feature>
<dbReference type="PROSITE" id="PS50174">
    <property type="entry name" value="G_PATCH"/>
    <property type="match status" value="1"/>
</dbReference>
<accession>A0AAD5T0Y5</accession>
<evidence type="ECO:0000259" key="2">
    <source>
        <dbReference type="PROSITE" id="PS50174"/>
    </source>
</evidence>
<feature type="compositionally biased region" description="Basic and acidic residues" evidence="1">
    <location>
        <begin position="311"/>
        <end position="335"/>
    </location>
</feature>
<dbReference type="InterPro" id="IPR050656">
    <property type="entry name" value="PINX1"/>
</dbReference>
<keyword evidence="4" id="KW-1185">Reference proteome</keyword>
<protein>
    <submittedName>
        <fullName evidence="3">G patch domain-containing protein 4</fullName>
    </submittedName>
</protein>
<feature type="compositionally biased region" description="Basic and acidic residues" evidence="1">
    <location>
        <begin position="157"/>
        <end position="187"/>
    </location>
</feature>
<feature type="compositionally biased region" description="Basic residues" evidence="1">
    <location>
        <begin position="234"/>
        <end position="248"/>
    </location>
</feature>
<feature type="compositionally biased region" description="Basic residues" evidence="1">
    <location>
        <begin position="203"/>
        <end position="215"/>
    </location>
</feature>
<proteinExistence type="predicted"/>
<comment type="caution">
    <text evidence="3">The sequence shown here is derived from an EMBL/GenBank/DDBJ whole genome shotgun (WGS) entry which is preliminary data.</text>
</comment>
<dbReference type="InterPro" id="IPR000467">
    <property type="entry name" value="G_patch_dom"/>
</dbReference>
<dbReference type="SMART" id="SM00443">
    <property type="entry name" value="G_patch"/>
    <property type="match status" value="1"/>
</dbReference>
<evidence type="ECO:0000313" key="3">
    <source>
        <dbReference type="EMBL" id="KAJ3120827.1"/>
    </source>
</evidence>
<dbReference type="Pfam" id="PF01585">
    <property type="entry name" value="G-patch"/>
    <property type="match status" value="1"/>
</dbReference>
<dbReference type="GO" id="GO:0005730">
    <property type="term" value="C:nucleolus"/>
    <property type="evidence" value="ECO:0007669"/>
    <property type="project" value="TreeGrafter"/>
</dbReference>
<evidence type="ECO:0000313" key="4">
    <source>
        <dbReference type="Proteomes" id="UP001211907"/>
    </source>
</evidence>
<dbReference type="AlphaFoldDB" id="A0AAD5T0Y5"/>
<sequence>MSFGGIGSGNSVGNILASSWAEGNFGASDDHDVSLASSHLKKLGWKHGEGLGKKRDGINRAISVSFKKDTKGIGESSKDEFAFTWWDHVFNKAATQIKIHKDDDGEVKVKLEKNSKKEKKLLYGSFVKTSSGNESDDDDKDYSVKVTDEELFKACEGRTARKGARAEQPGKLKRAIVESKSDDEKNVSTDLKAPVALAENAKSKKRKDRSSKKRKLSDSGVAETFSEMNEAVVTKKKRKDASGKKQKHSAFDKSLPDSTAIVPAEESKKKKKRNNREIEEQDIKSEAQSDSFTIAKHKKIKKSKNVAVVDEVPRKSGQEKVDTEEEKYNDSDLKERKGKKSKKTQLENNDGLVEQEKSKKRE</sequence>
<name>A0AAD5T0Y5_9FUNG</name>
<gene>
    <name evidence="3" type="primary">GPATCH4</name>
    <name evidence="3" type="ORF">HK100_012636</name>
</gene>
<feature type="domain" description="G-patch" evidence="2">
    <location>
        <begin position="32"/>
        <end position="78"/>
    </location>
</feature>
<dbReference type="PANTHER" id="PTHR23149:SF9">
    <property type="entry name" value="G PATCH DOMAIN-CONTAINING PROTEIN 4"/>
    <property type="match status" value="1"/>
</dbReference>
<dbReference type="PANTHER" id="PTHR23149">
    <property type="entry name" value="G PATCH DOMAIN CONTAINING PROTEIN"/>
    <property type="match status" value="1"/>
</dbReference>
<feature type="compositionally biased region" description="Basic and acidic residues" evidence="1">
    <location>
        <begin position="275"/>
        <end position="287"/>
    </location>
</feature>